<reference evidence="3 4" key="1">
    <citation type="journal article" date="2019" name="Sci. Rep.">
        <title>Nanopore sequencing improves the draft genome of the human pathogenic amoeba Naegleria fowleri.</title>
        <authorList>
            <person name="Liechti N."/>
            <person name="Schurch N."/>
            <person name="Bruggmann R."/>
            <person name="Wittwer M."/>
        </authorList>
    </citation>
    <scope>NUCLEOTIDE SEQUENCE [LARGE SCALE GENOMIC DNA]</scope>
    <source>
        <strain evidence="3 4">ATCC 30894</strain>
    </source>
</reference>
<feature type="compositionally biased region" description="Polar residues" evidence="1">
    <location>
        <begin position="1"/>
        <end position="15"/>
    </location>
</feature>
<dbReference type="GeneID" id="68108899"/>
<dbReference type="InterPro" id="IPR029058">
    <property type="entry name" value="AB_hydrolase_fold"/>
</dbReference>
<dbReference type="AlphaFoldDB" id="A0A6A5C0B0"/>
<protein>
    <recommendedName>
        <fullName evidence="2">Dienelactone hydrolase domain-containing protein</fullName>
    </recommendedName>
</protein>
<evidence type="ECO:0000259" key="2">
    <source>
        <dbReference type="Pfam" id="PF01738"/>
    </source>
</evidence>
<dbReference type="OrthoDB" id="17560at2759"/>
<dbReference type="VEuPathDB" id="AmoebaDB:FDP41_001681"/>
<dbReference type="GO" id="GO:0016787">
    <property type="term" value="F:hydrolase activity"/>
    <property type="evidence" value="ECO:0007669"/>
    <property type="project" value="InterPro"/>
</dbReference>
<dbReference type="Proteomes" id="UP000444721">
    <property type="component" value="Unassembled WGS sequence"/>
</dbReference>
<dbReference type="VEuPathDB" id="AmoebaDB:NF0036410"/>
<evidence type="ECO:0000313" key="3">
    <source>
        <dbReference type="EMBL" id="KAF0979338.1"/>
    </source>
</evidence>
<keyword evidence="4" id="KW-1185">Reference proteome</keyword>
<dbReference type="PANTHER" id="PTHR46623">
    <property type="entry name" value="CARBOXYMETHYLENEBUTENOLIDASE-RELATED"/>
    <property type="match status" value="1"/>
</dbReference>
<comment type="caution">
    <text evidence="3">The sequence shown here is derived from an EMBL/GenBank/DDBJ whole genome shotgun (WGS) entry which is preliminary data.</text>
</comment>
<dbReference type="Pfam" id="PF01738">
    <property type="entry name" value="DLH"/>
    <property type="match status" value="1"/>
</dbReference>
<dbReference type="PANTHER" id="PTHR46623:SF6">
    <property type="entry name" value="ALPHA_BETA-HYDROLASES SUPERFAMILY PROTEIN"/>
    <property type="match status" value="1"/>
</dbReference>
<dbReference type="VEuPathDB" id="AmoebaDB:NfTy_054610"/>
<dbReference type="SUPFAM" id="SSF53474">
    <property type="entry name" value="alpha/beta-Hydrolases"/>
    <property type="match status" value="1"/>
</dbReference>
<name>A0A6A5C0B0_NAEFO</name>
<dbReference type="OMA" id="FPPLEYI"/>
<evidence type="ECO:0000256" key="1">
    <source>
        <dbReference type="SAM" id="MobiDB-lite"/>
    </source>
</evidence>
<dbReference type="InterPro" id="IPR002925">
    <property type="entry name" value="Dienelactn_hydro"/>
</dbReference>
<dbReference type="Gene3D" id="3.40.50.1820">
    <property type="entry name" value="alpha/beta hydrolase"/>
    <property type="match status" value="1"/>
</dbReference>
<evidence type="ECO:0000313" key="4">
    <source>
        <dbReference type="Proteomes" id="UP000444721"/>
    </source>
</evidence>
<dbReference type="EMBL" id="VFQX01000027">
    <property type="protein sequence ID" value="KAF0979338.1"/>
    <property type="molecule type" value="Genomic_DNA"/>
</dbReference>
<organism evidence="3 4">
    <name type="scientific">Naegleria fowleri</name>
    <name type="common">Brain eating amoeba</name>
    <dbReference type="NCBI Taxonomy" id="5763"/>
    <lineage>
        <taxon>Eukaryota</taxon>
        <taxon>Discoba</taxon>
        <taxon>Heterolobosea</taxon>
        <taxon>Tetramitia</taxon>
        <taxon>Eutetramitia</taxon>
        <taxon>Vahlkampfiidae</taxon>
        <taxon>Naegleria</taxon>
    </lineage>
</organism>
<feature type="region of interest" description="Disordered" evidence="1">
    <location>
        <begin position="1"/>
        <end position="20"/>
    </location>
</feature>
<dbReference type="RefSeq" id="XP_044564051.1">
    <property type="nucleotide sequence ID" value="XM_044704792.1"/>
</dbReference>
<feature type="domain" description="Dienelactone hydrolase" evidence="2">
    <location>
        <begin position="21"/>
        <end position="233"/>
    </location>
</feature>
<proteinExistence type="predicted"/>
<gene>
    <name evidence="3" type="ORF">FDP41_001681</name>
</gene>
<accession>A0A6A5C0B0</accession>
<dbReference type="InterPro" id="IPR051049">
    <property type="entry name" value="Dienelactone_hydrolase-like"/>
</dbReference>
<sequence>MATTRLEFSSENPLGSSCPGYVSKPLSGTPTPMGVVVLQEWWGVNEQIKNKGIKIANDLNATTIVPDLYRGKVAIDREQAGHLMHGLDWPGAIQDILGAAKYLRNEMGCKKVGVTGFCMGGALTLAVASTQDGSESSLINAASCFYGIPQMDVSKIKIPVIAHFGELDDAVGFSDIESAKKLQKSWSENGVNGTVYLYPGVGHAFTNDKRPEAYNEEACSLAMQRTFDFFRQHLL</sequence>